<sequence>MKRRERTRHLIELGGLVQKAGLVELTRDDRAVLYGAFTFLATMLKADDAEHTLALWRRGGRRAFESGAADRAPDPARVVPSQRQPQAIAEIVQQKSPSRVSRVCDSRAWHFPALRRWGATMTIDSESLPAAPILLVVDDEVLVRMLACDILTDGGFHCLEAVNAEEALALIDARPDIALMFTDVDMPGEINGAGLAHLVAMRVPALKILVTSGAAALQASDLPAGARFIQKPYTPSELLDLIGEMLAAGA</sequence>
<keyword evidence="1 2" id="KW-0597">Phosphoprotein</keyword>
<evidence type="ECO:0000256" key="1">
    <source>
        <dbReference type="ARBA" id="ARBA00022553"/>
    </source>
</evidence>
<dbReference type="InterPro" id="IPR009444">
    <property type="entry name" value="Conjugal_tfr_TraD_a-type"/>
</dbReference>
<dbReference type="SUPFAM" id="SSF52172">
    <property type="entry name" value="CheY-like"/>
    <property type="match status" value="1"/>
</dbReference>
<dbReference type="InterPro" id="IPR011006">
    <property type="entry name" value="CheY-like_superfamily"/>
</dbReference>
<evidence type="ECO:0000313" key="5">
    <source>
        <dbReference type="Proteomes" id="UP001057520"/>
    </source>
</evidence>
<name>A0ABY4ZU21_9CAUL</name>
<feature type="domain" description="Response regulatory" evidence="3">
    <location>
        <begin position="133"/>
        <end position="246"/>
    </location>
</feature>
<dbReference type="Pfam" id="PF00072">
    <property type="entry name" value="Response_reg"/>
    <property type="match status" value="1"/>
</dbReference>
<evidence type="ECO:0000259" key="3">
    <source>
        <dbReference type="PROSITE" id="PS50110"/>
    </source>
</evidence>
<accession>A0ABY4ZU21</accession>
<evidence type="ECO:0000313" key="4">
    <source>
        <dbReference type="EMBL" id="USQ96124.1"/>
    </source>
</evidence>
<organism evidence="4 5">
    <name type="scientific">Caulobacter segnis</name>
    <dbReference type="NCBI Taxonomy" id="88688"/>
    <lineage>
        <taxon>Bacteria</taxon>
        <taxon>Pseudomonadati</taxon>
        <taxon>Pseudomonadota</taxon>
        <taxon>Alphaproteobacteria</taxon>
        <taxon>Caulobacterales</taxon>
        <taxon>Caulobacteraceae</taxon>
        <taxon>Caulobacter</taxon>
    </lineage>
</organism>
<feature type="modified residue" description="4-aspartylphosphate" evidence="2">
    <location>
        <position position="183"/>
    </location>
</feature>
<dbReference type="Proteomes" id="UP001057520">
    <property type="component" value="Chromosome"/>
</dbReference>
<dbReference type="InterPro" id="IPR050595">
    <property type="entry name" value="Bact_response_regulator"/>
</dbReference>
<reference evidence="4 5" key="1">
    <citation type="submission" date="2022-04" db="EMBL/GenBank/DDBJ databases">
        <title>Genome sequence of soybean root-associated Caulobacter segnis RL271.</title>
        <authorList>
            <person name="Longley R."/>
            <person name="Bonito G."/>
            <person name="Trigodet F."/>
            <person name="Crosson S."/>
            <person name="Fiebig A."/>
        </authorList>
    </citation>
    <scope>NUCLEOTIDE SEQUENCE [LARGE SCALE GENOMIC DNA]</scope>
    <source>
        <strain evidence="4 5">RL271</strain>
    </source>
</reference>
<dbReference type="InterPro" id="IPR001789">
    <property type="entry name" value="Sig_transdc_resp-reg_receiver"/>
</dbReference>
<dbReference type="Gene3D" id="3.40.50.2300">
    <property type="match status" value="1"/>
</dbReference>
<dbReference type="EMBL" id="CP096040">
    <property type="protein sequence ID" value="USQ96124.1"/>
    <property type="molecule type" value="Genomic_DNA"/>
</dbReference>
<evidence type="ECO:0000256" key="2">
    <source>
        <dbReference type="PROSITE-ProRule" id="PRU00169"/>
    </source>
</evidence>
<gene>
    <name evidence="4" type="primary">traD</name>
    <name evidence="4" type="ORF">MZV50_00505</name>
</gene>
<dbReference type="PANTHER" id="PTHR44591">
    <property type="entry name" value="STRESS RESPONSE REGULATOR PROTEIN 1"/>
    <property type="match status" value="1"/>
</dbReference>
<dbReference type="PROSITE" id="PS50110">
    <property type="entry name" value="RESPONSE_REGULATORY"/>
    <property type="match status" value="1"/>
</dbReference>
<dbReference type="PANTHER" id="PTHR44591:SF18">
    <property type="entry name" value="REGULATORY PROTEIN"/>
    <property type="match status" value="1"/>
</dbReference>
<keyword evidence="5" id="KW-1185">Reference proteome</keyword>
<dbReference type="Pfam" id="PF06412">
    <property type="entry name" value="TraD"/>
    <property type="match status" value="1"/>
</dbReference>
<dbReference type="SMART" id="SM00448">
    <property type="entry name" value="REC"/>
    <property type="match status" value="1"/>
</dbReference>
<proteinExistence type="predicted"/>
<protein>
    <submittedName>
        <fullName evidence="4">Conjugal transfer protein TraD</fullName>
    </submittedName>
</protein>